<dbReference type="InterPro" id="IPR000362">
    <property type="entry name" value="Fumarate_lyase_fam"/>
</dbReference>
<dbReference type="GO" id="GO:0016829">
    <property type="term" value="F:lyase activity"/>
    <property type="evidence" value="ECO:0007669"/>
    <property type="project" value="UniProtKB-KW"/>
</dbReference>
<dbReference type="InterPro" id="IPR022761">
    <property type="entry name" value="Fumarate_lyase_N"/>
</dbReference>
<dbReference type="Gene3D" id="1.10.40.30">
    <property type="entry name" value="Fumarase/aspartase (C-terminal domain)"/>
    <property type="match status" value="1"/>
</dbReference>
<reference evidence="6" key="1">
    <citation type="journal article" date="2019" name="Int. J. Syst. Evol. Microbiol.">
        <title>The Global Catalogue of Microorganisms (GCM) 10K type strain sequencing project: providing services to taxonomists for standard genome sequencing and annotation.</title>
        <authorList>
            <consortium name="The Broad Institute Genomics Platform"/>
            <consortium name="The Broad Institute Genome Sequencing Center for Infectious Disease"/>
            <person name="Wu L."/>
            <person name="Ma J."/>
        </authorList>
    </citation>
    <scope>NUCLEOTIDE SEQUENCE [LARGE SCALE GENOMIC DNA]</scope>
    <source>
        <strain evidence="6">SYNS20</strain>
    </source>
</reference>
<dbReference type="Gene3D" id="1.20.200.10">
    <property type="entry name" value="Fumarase/aspartase (Central domain)"/>
    <property type="match status" value="2"/>
</dbReference>
<dbReference type="RefSeq" id="WP_381838184.1">
    <property type="nucleotide sequence ID" value="NZ_JBHTCF010000020.1"/>
</dbReference>
<name>A0ABW2JTG0_9ACTN</name>
<feature type="compositionally biased region" description="Basic and acidic residues" evidence="3">
    <location>
        <begin position="262"/>
        <end position="276"/>
    </location>
</feature>
<keyword evidence="1 5" id="KW-0456">Lyase</keyword>
<comment type="similarity">
    <text evidence="2">Belongs to the class-II fumarase/aspartase family.</text>
</comment>
<protein>
    <submittedName>
        <fullName evidence="5">Lyase family protein</fullName>
    </submittedName>
</protein>
<evidence type="ECO:0000256" key="1">
    <source>
        <dbReference type="ARBA" id="ARBA00023239"/>
    </source>
</evidence>
<dbReference type="PRINTS" id="PR00149">
    <property type="entry name" value="FUMRATELYASE"/>
</dbReference>
<dbReference type="EMBL" id="JBHTCF010000020">
    <property type="protein sequence ID" value="MFC7309214.1"/>
    <property type="molecule type" value="Genomic_DNA"/>
</dbReference>
<dbReference type="InterPro" id="IPR019468">
    <property type="entry name" value="AdenyloSucc_lyase_C"/>
</dbReference>
<dbReference type="SUPFAM" id="SSF48557">
    <property type="entry name" value="L-aspartase-like"/>
    <property type="match status" value="2"/>
</dbReference>
<evidence type="ECO:0000313" key="5">
    <source>
        <dbReference type="EMBL" id="MFC7309214.1"/>
    </source>
</evidence>
<dbReference type="Proteomes" id="UP001596523">
    <property type="component" value="Unassembled WGS sequence"/>
</dbReference>
<feature type="region of interest" description="Disordered" evidence="3">
    <location>
        <begin position="237"/>
        <end position="276"/>
    </location>
</feature>
<evidence type="ECO:0000256" key="2">
    <source>
        <dbReference type="ARBA" id="ARBA00034772"/>
    </source>
</evidence>
<dbReference type="PANTHER" id="PTHR43172">
    <property type="entry name" value="ADENYLOSUCCINATE LYASE"/>
    <property type="match status" value="1"/>
</dbReference>
<evidence type="ECO:0000259" key="4">
    <source>
        <dbReference type="SMART" id="SM00998"/>
    </source>
</evidence>
<dbReference type="Pfam" id="PF00206">
    <property type="entry name" value="Lyase_1"/>
    <property type="match status" value="2"/>
</dbReference>
<keyword evidence="6" id="KW-1185">Reference proteome</keyword>
<gene>
    <name evidence="5" type="ORF">ACFQVC_34025</name>
</gene>
<comment type="caution">
    <text evidence="5">The sequence shown here is derived from an EMBL/GenBank/DDBJ whole genome shotgun (WGS) entry which is preliminary data.</text>
</comment>
<evidence type="ECO:0000313" key="6">
    <source>
        <dbReference type="Proteomes" id="UP001596523"/>
    </source>
</evidence>
<organism evidence="5 6">
    <name type="scientific">Streptomyces monticola</name>
    <dbReference type="NCBI Taxonomy" id="2666263"/>
    <lineage>
        <taxon>Bacteria</taxon>
        <taxon>Bacillati</taxon>
        <taxon>Actinomycetota</taxon>
        <taxon>Actinomycetes</taxon>
        <taxon>Kitasatosporales</taxon>
        <taxon>Streptomycetaceae</taxon>
        <taxon>Streptomyces</taxon>
    </lineage>
</organism>
<feature type="domain" description="Adenylosuccinate lyase C-terminal" evidence="4">
    <location>
        <begin position="470"/>
        <end position="549"/>
    </location>
</feature>
<dbReference type="SMART" id="SM00998">
    <property type="entry name" value="ADSL_C"/>
    <property type="match status" value="1"/>
</dbReference>
<dbReference type="InterPro" id="IPR024083">
    <property type="entry name" value="Fumarase/histidase_N"/>
</dbReference>
<feature type="compositionally biased region" description="Basic and acidic residues" evidence="3">
    <location>
        <begin position="237"/>
        <end position="251"/>
    </location>
</feature>
<dbReference type="InterPro" id="IPR008948">
    <property type="entry name" value="L-Aspartase-like"/>
</dbReference>
<dbReference type="Gene3D" id="1.10.275.10">
    <property type="entry name" value="Fumarase/aspartase (N-terminal domain)"/>
    <property type="match status" value="1"/>
</dbReference>
<sequence length="554" mass="57161">MWSGRSGDPRDSPPAARPAGCCTDSGLLSTVRAGAPVESVVGDEAWLQAMLDTEAALARAQARLGLIPGAAADVIGKVAYAGDFDLVSLARRAREAANPVVALVADLTGRVASADPAAAEHVHRGSTSQDIMDSAAMLVAARALDVVLEDLSAVAAALARLAAEHRDTVMPGRTLTQHAVPTTFGLKAAGWMCAVEDAARRLEDARNRLPAQLGGAAGTLAAYHEFAMVDERADRDAMAGREEATGRDGATRRAGGTGRGGVADRDGATGRDEVTCRDGVTGRDEVTCRDGVTGRDGAMARGGARGRCRADVALSLADLFADELGLARPVLPWHTARAPFMSLGSELALAAGVLGKFGLDVQNLARTEIAEAVEPAADGRGASSAMPQKRNPVLSSLLVSAALQVPSHTATLTHCMLAQDERPGGAWQAEWQPLREALRVTGGAAHLAVELARGLTPVPQRMARNLGATDGQIVAERLAVRLTAALGKSRAKRCVGRIAAAAAERDVPFSRAVAADAEVSAALSSEVLAELLDPRGYVGVAGALVDRALGRGRS</sequence>
<dbReference type="Pfam" id="PF10397">
    <property type="entry name" value="ADSL_C"/>
    <property type="match status" value="1"/>
</dbReference>
<dbReference type="PANTHER" id="PTHR43172:SF2">
    <property type="entry name" value="ADENYLOSUCCINATE LYASE C-TERMINAL DOMAIN-CONTAINING PROTEIN"/>
    <property type="match status" value="1"/>
</dbReference>
<accession>A0ABW2JTG0</accession>
<proteinExistence type="inferred from homology"/>
<evidence type="ECO:0000256" key="3">
    <source>
        <dbReference type="SAM" id="MobiDB-lite"/>
    </source>
</evidence>